<feature type="binding site" description="axial binding residue" evidence="9">
    <location>
        <position position="214"/>
    </location>
    <ligand>
        <name>heme b</name>
        <dbReference type="ChEBI" id="CHEBI:60344"/>
        <label>1</label>
    </ligand>
    <ligandPart>
        <name>Fe</name>
        <dbReference type="ChEBI" id="CHEBI:18248"/>
    </ligandPart>
</feature>
<gene>
    <name evidence="14" type="ORF">Acr_00g0036750</name>
</gene>
<keyword evidence="4 11" id="KW-0732">Signal</keyword>
<feature type="binding site" description="axial binding residue" evidence="9">
    <location>
        <position position="285"/>
    </location>
    <ligand>
        <name>heme b</name>
        <dbReference type="ChEBI" id="CHEBI:60344"/>
        <label>1</label>
    </ligand>
    <ligandPart>
        <name>Fe</name>
        <dbReference type="ChEBI" id="CHEBI:18248"/>
    </ligandPart>
</feature>
<evidence type="ECO:0000259" key="12">
    <source>
        <dbReference type="PROSITE" id="PS50836"/>
    </source>
</evidence>
<evidence type="ECO:0000256" key="10">
    <source>
        <dbReference type="SAM" id="Phobius"/>
    </source>
</evidence>
<evidence type="ECO:0000256" key="6">
    <source>
        <dbReference type="ARBA" id="ARBA00022989"/>
    </source>
</evidence>
<feature type="signal peptide" evidence="11">
    <location>
        <begin position="1"/>
        <end position="23"/>
    </location>
</feature>
<dbReference type="Pfam" id="PF04526">
    <property type="entry name" value="DUF568"/>
    <property type="match status" value="1"/>
</dbReference>
<feature type="domain" description="Cytochrome b561" evidence="13">
    <location>
        <begin position="174"/>
        <end position="376"/>
    </location>
</feature>
<dbReference type="InterPro" id="IPR045265">
    <property type="entry name" value="AIR12_DOMON"/>
</dbReference>
<keyword evidence="2 8" id="KW-0813">Transport</keyword>
<dbReference type="AlphaFoldDB" id="A0A7J0DIK0"/>
<feature type="binding site" description="axial binding residue" evidence="9">
    <location>
        <position position="251"/>
    </location>
    <ligand>
        <name>heme b</name>
        <dbReference type="ChEBI" id="CHEBI:60344"/>
        <label>1</label>
    </ligand>
    <ligandPart>
        <name>Fe</name>
        <dbReference type="ChEBI" id="CHEBI:18248"/>
    </ligandPart>
</feature>
<accession>A0A7J0DIK0</accession>
<keyword evidence="5 8" id="KW-0249">Electron transport</keyword>
<dbReference type="InterPro" id="IPR006593">
    <property type="entry name" value="Cyt_b561/ferric_Rdtase_TM"/>
</dbReference>
<keyword evidence="7 8" id="KW-0472">Membrane</keyword>
<feature type="transmembrane region" description="Helical" evidence="10">
    <location>
        <begin position="326"/>
        <end position="343"/>
    </location>
</feature>
<sequence>MVVTMKPILVFCILICLLVPSLALLSSSFSSSPCSNFVFPNDKAFASCTDLPTLNSFLHWTHKPSSRTLEIAYRHTGITSPKWVAWGINPTSPRMVGTQAIVAYQKPDGTMTVYTSPVNGYRTQLQEGELSFPVSDLSASFSNDEIIVFATLEVPDNTFALNHVWQDGPMNGNSLGMHDLFGSHLQSMGTLNLTSGQALASHGGDSNTVLKISHGVLNTVSWGIMMPLGFMAARYLKAVGPSTDPLWFYLHIALQLPGYIIGMAGGATGLLLLLHKSSGIHQPCHMGIGILLFCLGLLQVSALIFRPAKDHKYRYIWNRFHHGIGYTVLLLGFANIWIGFSILKPAVGWVIAYGVIFGAIVLSSVVLEVWKKLTRDGKTDAAQEVTISVNEAGGNTA</sequence>
<organism evidence="14 15">
    <name type="scientific">Actinidia rufa</name>
    <dbReference type="NCBI Taxonomy" id="165716"/>
    <lineage>
        <taxon>Eukaryota</taxon>
        <taxon>Viridiplantae</taxon>
        <taxon>Streptophyta</taxon>
        <taxon>Embryophyta</taxon>
        <taxon>Tracheophyta</taxon>
        <taxon>Spermatophyta</taxon>
        <taxon>Magnoliopsida</taxon>
        <taxon>eudicotyledons</taxon>
        <taxon>Gunneridae</taxon>
        <taxon>Pentapetalae</taxon>
        <taxon>asterids</taxon>
        <taxon>Ericales</taxon>
        <taxon>Actinidiaceae</taxon>
        <taxon>Actinidia</taxon>
    </lineage>
</organism>
<dbReference type="InterPro" id="IPR017214">
    <property type="entry name" value="UCP037471"/>
</dbReference>
<dbReference type="PANTHER" id="PTHR23130">
    <property type="entry name" value="CYTOCHROME B561 AND DOMON DOMAIN-CONTAINING PROTEIN"/>
    <property type="match status" value="1"/>
</dbReference>
<evidence type="ECO:0000256" key="7">
    <source>
        <dbReference type="ARBA" id="ARBA00023136"/>
    </source>
</evidence>
<feature type="transmembrane region" description="Helical" evidence="10">
    <location>
        <begin position="216"/>
        <end position="236"/>
    </location>
</feature>
<evidence type="ECO:0000313" key="14">
    <source>
        <dbReference type="EMBL" id="GFS34914.1"/>
    </source>
</evidence>
<keyword evidence="15" id="KW-1185">Reference proteome</keyword>
<dbReference type="PROSITE" id="PS50836">
    <property type="entry name" value="DOMON"/>
    <property type="match status" value="1"/>
</dbReference>
<comment type="subcellular location">
    <subcellularLocation>
        <location evidence="1">Membrane</location>
    </subcellularLocation>
</comment>
<protein>
    <recommendedName>
        <fullName evidence="8">Cytochrome b561 and DOMON domain-containing protein</fullName>
    </recommendedName>
</protein>
<evidence type="ECO:0000256" key="8">
    <source>
        <dbReference type="PIRNR" id="PIRNR037471"/>
    </source>
</evidence>
<reference evidence="15" key="1">
    <citation type="submission" date="2019-07" db="EMBL/GenBank/DDBJ databases">
        <title>De Novo Assembly of kiwifruit Actinidia rufa.</title>
        <authorList>
            <person name="Sugita-Konishi S."/>
            <person name="Sato K."/>
            <person name="Mori E."/>
            <person name="Abe Y."/>
            <person name="Kisaki G."/>
            <person name="Hamano K."/>
            <person name="Suezawa K."/>
            <person name="Otani M."/>
            <person name="Fukuda T."/>
            <person name="Manabe T."/>
            <person name="Gomi K."/>
            <person name="Tabuchi M."/>
            <person name="Akimitsu K."/>
            <person name="Kataoka I."/>
        </authorList>
    </citation>
    <scope>NUCLEOTIDE SEQUENCE [LARGE SCALE GENOMIC DNA]</scope>
    <source>
        <strain evidence="15">cv. Fuchu</strain>
    </source>
</reference>
<dbReference type="GO" id="GO:0016020">
    <property type="term" value="C:membrane"/>
    <property type="evidence" value="ECO:0007669"/>
    <property type="project" value="UniProtKB-SubCell"/>
</dbReference>
<dbReference type="CDD" id="cd09629">
    <property type="entry name" value="DOMON_CIL1_like"/>
    <property type="match status" value="1"/>
</dbReference>
<keyword evidence="9" id="KW-0479">Metal-binding</keyword>
<dbReference type="Proteomes" id="UP000585474">
    <property type="component" value="Unassembled WGS sequence"/>
</dbReference>
<feature type="binding site" description="axial binding residue" evidence="9">
    <location>
        <position position="321"/>
    </location>
    <ligand>
        <name>heme b</name>
        <dbReference type="ChEBI" id="CHEBI:60344"/>
        <label>1</label>
    </ligand>
    <ligandPart>
        <name>Fe</name>
        <dbReference type="ChEBI" id="CHEBI:18248"/>
    </ligandPart>
</feature>
<dbReference type="GO" id="GO:0046872">
    <property type="term" value="F:metal ion binding"/>
    <property type="evidence" value="ECO:0007669"/>
    <property type="project" value="UniProtKB-KW"/>
</dbReference>
<dbReference type="OrthoDB" id="2419613at2759"/>
<evidence type="ECO:0000256" key="9">
    <source>
        <dbReference type="PIRSR" id="PIRSR037471-1"/>
    </source>
</evidence>
<proteinExistence type="predicted"/>
<evidence type="ECO:0000256" key="11">
    <source>
        <dbReference type="SAM" id="SignalP"/>
    </source>
</evidence>
<feature type="transmembrane region" description="Helical" evidence="10">
    <location>
        <begin position="286"/>
        <end position="305"/>
    </location>
</feature>
<feature type="chain" id="PRO_5029504238" description="Cytochrome b561 and DOMON domain-containing protein" evidence="11">
    <location>
        <begin position="24"/>
        <end position="397"/>
    </location>
</feature>
<evidence type="ECO:0000256" key="2">
    <source>
        <dbReference type="ARBA" id="ARBA00022448"/>
    </source>
</evidence>
<evidence type="ECO:0000256" key="1">
    <source>
        <dbReference type="ARBA" id="ARBA00004370"/>
    </source>
</evidence>
<comment type="caution">
    <text evidence="14">The sequence shown here is derived from an EMBL/GenBank/DDBJ whole genome shotgun (WGS) entry which is preliminary data.</text>
</comment>
<keyword evidence="3 10" id="KW-0812">Transmembrane</keyword>
<dbReference type="PROSITE" id="PS50939">
    <property type="entry name" value="CYTOCHROME_B561"/>
    <property type="match status" value="1"/>
</dbReference>
<feature type="transmembrane region" description="Helical" evidence="10">
    <location>
        <begin position="248"/>
        <end position="274"/>
    </location>
</feature>
<dbReference type="PIRSF" id="PIRSF037471">
    <property type="entry name" value="UCP037471"/>
    <property type="match status" value="1"/>
</dbReference>
<evidence type="ECO:0000256" key="5">
    <source>
        <dbReference type="ARBA" id="ARBA00022982"/>
    </source>
</evidence>
<evidence type="ECO:0000259" key="13">
    <source>
        <dbReference type="PROSITE" id="PS50939"/>
    </source>
</evidence>
<dbReference type="SMART" id="SM00665">
    <property type="entry name" value="B561"/>
    <property type="match status" value="1"/>
</dbReference>
<evidence type="ECO:0000256" key="3">
    <source>
        <dbReference type="ARBA" id="ARBA00022692"/>
    </source>
</evidence>
<evidence type="ECO:0000256" key="4">
    <source>
        <dbReference type="ARBA" id="ARBA00022729"/>
    </source>
</evidence>
<dbReference type="PANTHER" id="PTHR23130:SF167">
    <property type="entry name" value="CYTOCHROME B561 AND DOMON DOMAIN-CONTAINING PROTEIN"/>
    <property type="match status" value="1"/>
</dbReference>
<evidence type="ECO:0000313" key="15">
    <source>
        <dbReference type="Proteomes" id="UP000585474"/>
    </source>
</evidence>
<dbReference type="CDD" id="cd08760">
    <property type="entry name" value="Cyt_b561_FRRS1_like"/>
    <property type="match status" value="1"/>
</dbReference>
<comment type="cofactor">
    <cofactor evidence="8">
        <name>heme b</name>
        <dbReference type="ChEBI" id="CHEBI:60344"/>
    </cofactor>
    <text evidence="8">Binds 2 heme b groups non-covalently.</text>
</comment>
<keyword evidence="9" id="KW-0408">Iron</keyword>
<keyword evidence="6 10" id="KW-1133">Transmembrane helix</keyword>
<feature type="domain" description="DOMON" evidence="12">
    <location>
        <begin position="54"/>
        <end position="168"/>
    </location>
</feature>
<dbReference type="EMBL" id="BJWL01000217">
    <property type="protein sequence ID" value="GFS34914.1"/>
    <property type="molecule type" value="Genomic_DNA"/>
</dbReference>
<dbReference type="Gene3D" id="1.20.120.1770">
    <property type="match status" value="1"/>
</dbReference>
<name>A0A7J0DIK0_9ERIC</name>
<dbReference type="InterPro" id="IPR005018">
    <property type="entry name" value="DOMON_domain"/>
</dbReference>
<feature type="transmembrane region" description="Helical" evidence="10">
    <location>
        <begin position="349"/>
        <end position="370"/>
    </location>
</feature>